<dbReference type="SUPFAM" id="SSF54909">
    <property type="entry name" value="Dimeric alpha+beta barrel"/>
    <property type="match status" value="1"/>
</dbReference>
<dbReference type="EMBL" id="QAPG01001807">
    <property type="protein sequence ID" value="TDZ27723.1"/>
    <property type="molecule type" value="Genomic_DNA"/>
</dbReference>
<accession>A0A4R8Q1Z1</accession>
<evidence type="ECO:0000256" key="1">
    <source>
        <dbReference type="ARBA" id="ARBA00005986"/>
    </source>
</evidence>
<evidence type="ECO:0000313" key="2">
    <source>
        <dbReference type="EMBL" id="TDZ27723.1"/>
    </source>
</evidence>
<proteinExistence type="inferred from homology"/>
<dbReference type="InterPro" id="IPR011008">
    <property type="entry name" value="Dimeric_a/b-barrel"/>
</dbReference>
<dbReference type="Proteomes" id="UP000295083">
    <property type="component" value="Unassembled WGS sequence"/>
</dbReference>
<protein>
    <recommendedName>
        <fullName evidence="4">EthD domain-containing protein</fullName>
    </recommendedName>
</protein>
<evidence type="ECO:0000313" key="3">
    <source>
        <dbReference type="Proteomes" id="UP000295083"/>
    </source>
</evidence>
<dbReference type="GO" id="GO:0016491">
    <property type="term" value="F:oxidoreductase activity"/>
    <property type="evidence" value="ECO:0007669"/>
    <property type="project" value="InterPro"/>
</dbReference>
<dbReference type="NCBIfam" id="TIGR02118">
    <property type="entry name" value="EthD family reductase"/>
    <property type="match status" value="1"/>
</dbReference>
<dbReference type="PANTHER" id="PTHR40260:SF2">
    <property type="entry name" value="BLR8190 PROTEIN"/>
    <property type="match status" value="1"/>
</dbReference>
<dbReference type="Gene3D" id="3.30.70.100">
    <property type="match status" value="1"/>
</dbReference>
<reference evidence="2 3" key="1">
    <citation type="submission" date="2018-11" db="EMBL/GenBank/DDBJ databases">
        <title>Genome sequence and assembly of Colletotrichum spinosum.</title>
        <authorList>
            <person name="Gan P."/>
            <person name="Shirasu K."/>
        </authorList>
    </citation>
    <scope>NUCLEOTIDE SEQUENCE [LARGE SCALE GENOMIC DNA]</scope>
    <source>
        <strain evidence="2 3">CBS 515.97</strain>
    </source>
</reference>
<dbReference type="PANTHER" id="PTHR40260">
    <property type="entry name" value="BLR8190 PROTEIN"/>
    <property type="match status" value="1"/>
</dbReference>
<dbReference type="AlphaFoldDB" id="A0A4R8Q1Z1"/>
<name>A0A4R8Q1Z1_9PEZI</name>
<evidence type="ECO:0008006" key="4">
    <source>
        <dbReference type="Google" id="ProtNLM"/>
    </source>
</evidence>
<keyword evidence="3" id="KW-1185">Reference proteome</keyword>
<comment type="caution">
    <text evidence="2">The sequence shown here is derived from an EMBL/GenBank/DDBJ whole genome shotgun (WGS) entry which is preliminary data.</text>
</comment>
<dbReference type="InterPro" id="IPR009799">
    <property type="entry name" value="EthD_dom"/>
</dbReference>
<gene>
    <name evidence="2" type="ORF">C8035_v009470</name>
</gene>
<organism evidence="2 3">
    <name type="scientific">Colletotrichum spinosum</name>
    <dbReference type="NCBI Taxonomy" id="1347390"/>
    <lineage>
        <taxon>Eukaryota</taxon>
        <taxon>Fungi</taxon>
        <taxon>Dikarya</taxon>
        <taxon>Ascomycota</taxon>
        <taxon>Pezizomycotina</taxon>
        <taxon>Sordariomycetes</taxon>
        <taxon>Hypocreomycetidae</taxon>
        <taxon>Glomerellales</taxon>
        <taxon>Glomerellaceae</taxon>
        <taxon>Colletotrichum</taxon>
        <taxon>Colletotrichum orbiculare species complex</taxon>
    </lineage>
</organism>
<sequence length="111" mass="12180">MSIAITVLFRNEADARYDLAYDANTHMPLVQHEWQKYGVTGWSVVKYGPGPGPDGAEPPFVFGSTVTWAEGSQVQTAFAGPEAARVFADVPNFSNKEPLFLYGEVVRREGV</sequence>
<comment type="similarity">
    <text evidence="1">Belongs to the tpcK family.</text>
</comment>